<dbReference type="PANTHER" id="PTHR24320">
    <property type="entry name" value="RETINOL DEHYDROGENASE"/>
    <property type="match status" value="1"/>
</dbReference>
<dbReference type="EMBL" id="SMRU01000019">
    <property type="protein sequence ID" value="TDF93325.1"/>
    <property type="molecule type" value="Genomic_DNA"/>
</dbReference>
<name>A0A4R5KF61_9MICC</name>
<reference evidence="3 4" key="1">
    <citation type="submission" date="2019-03" db="EMBL/GenBank/DDBJ databases">
        <title>Whole genome sequence of Arthrobacter sp JH1-1.</title>
        <authorList>
            <person name="Trinh H.N."/>
        </authorList>
    </citation>
    <scope>NUCLEOTIDE SEQUENCE [LARGE SCALE GENOMIC DNA]</scope>
    <source>
        <strain evidence="3 4">JH1-1</strain>
    </source>
</reference>
<evidence type="ECO:0000256" key="2">
    <source>
        <dbReference type="ARBA" id="ARBA00023002"/>
    </source>
</evidence>
<dbReference type="OrthoDB" id="4150292at2"/>
<dbReference type="InterPro" id="IPR002347">
    <property type="entry name" value="SDR_fam"/>
</dbReference>
<accession>A0A4R5KF61</accession>
<comment type="caution">
    <text evidence="3">The sequence shown here is derived from an EMBL/GenBank/DDBJ whole genome shotgun (WGS) entry which is preliminary data.</text>
</comment>
<dbReference type="SUPFAM" id="SSF51735">
    <property type="entry name" value="NAD(P)-binding Rossmann-fold domains"/>
    <property type="match status" value="1"/>
</dbReference>
<proteinExistence type="inferred from homology"/>
<dbReference type="Pfam" id="PF00106">
    <property type="entry name" value="adh_short"/>
    <property type="match status" value="1"/>
</dbReference>
<keyword evidence="2" id="KW-0560">Oxidoreductase</keyword>
<gene>
    <name evidence="3" type="ORF">E1809_15860</name>
</gene>
<dbReference type="PANTHER" id="PTHR24320:SF148">
    <property type="entry name" value="NAD(P)-BINDING ROSSMANN-FOLD SUPERFAMILY PROTEIN"/>
    <property type="match status" value="1"/>
</dbReference>
<dbReference type="InterPro" id="IPR036291">
    <property type="entry name" value="NAD(P)-bd_dom_sf"/>
</dbReference>
<dbReference type="AlphaFoldDB" id="A0A4R5KF61"/>
<organism evidence="3 4">
    <name type="scientific">Arthrobacter terricola</name>
    <dbReference type="NCBI Taxonomy" id="2547396"/>
    <lineage>
        <taxon>Bacteria</taxon>
        <taxon>Bacillati</taxon>
        <taxon>Actinomycetota</taxon>
        <taxon>Actinomycetes</taxon>
        <taxon>Micrococcales</taxon>
        <taxon>Micrococcaceae</taxon>
        <taxon>Arthrobacter</taxon>
    </lineage>
</organism>
<evidence type="ECO:0000313" key="3">
    <source>
        <dbReference type="EMBL" id="TDF93325.1"/>
    </source>
</evidence>
<protein>
    <submittedName>
        <fullName evidence="3">SDR family NAD(P)-dependent oxidoreductase</fullName>
    </submittedName>
</protein>
<sequence>MSTATSAWVITGPTSGFGAATARELANHGTMVLVGRNAAKLAVVKADIENRGGSAACVVGDLSDIVSARQAAADVLALGLPIRGVLNNAGVMLSRPATSTQDWELSFATNHLGPLAFTEALIPALTAGTNVVFIASAVEDPERIPAVRAGFRGGRYISAAAAARGEYTPGGSKRPGMDAYATSKQGNLAAVFSLARQHPHLRFRAIEPGVNPGSNLGELTATLRLVAKALTPILTVFPHFTTSKRAARVITKILTDTSAASGTYYDENGKLMRASTQVSDPAFSDRFITESRALLATVEPQP</sequence>
<dbReference type="GO" id="GO:0016491">
    <property type="term" value="F:oxidoreductase activity"/>
    <property type="evidence" value="ECO:0007669"/>
    <property type="project" value="UniProtKB-KW"/>
</dbReference>
<dbReference type="Proteomes" id="UP000295511">
    <property type="component" value="Unassembled WGS sequence"/>
</dbReference>
<evidence type="ECO:0000256" key="1">
    <source>
        <dbReference type="ARBA" id="ARBA00006484"/>
    </source>
</evidence>
<comment type="similarity">
    <text evidence="1">Belongs to the short-chain dehydrogenases/reductases (SDR) family.</text>
</comment>
<dbReference type="RefSeq" id="WP_133205213.1">
    <property type="nucleotide sequence ID" value="NZ_SMRU01000019.1"/>
</dbReference>
<keyword evidence="4" id="KW-1185">Reference proteome</keyword>
<evidence type="ECO:0000313" key="4">
    <source>
        <dbReference type="Proteomes" id="UP000295511"/>
    </source>
</evidence>
<dbReference type="Gene3D" id="3.40.50.720">
    <property type="entry name" value="NAD(P)-binding Rossmann-like Domain"/>
    <property type="match status" value="1"/>
</dbReference>